<dbReference type="PROSITE" id="PS00213">
    <property type="entry name" value="LIPOCALIN"/>
    <property type="match status" value="1"/>
</dbReference>
<evidence type="ECO:0000256" key="1">
    <source>
        <dbReference type="ARBA" id="ARBA00006889"/>
    </source>
</evidence>
<dbReference type="InterPro" id="IPR002446">
    <property type="entry name" value="Lipocalin_bac"/>
</dbReference>
<feature type="signal peptide" evidence="2">
    <location>
        <begin position="1"/>
        <end position="23"/>
    </location>
</feature>
<dbReference type="GO" id="GO:0006950">
    <property type="term" value="P:response to stress"/>
    <property type="evidence" value="ECO:0007669"/>
    <property type="project" value="UniProtKB-ARBA"/>
</dbReference>
<evidence type="ECO:0000313" key="4">
    <source>
        <dbReference type="EMBL" id="PPU85367.1"/>
    </source>
</evidence>
<dbReference type="PANTHER" id="PTHR10612">
    <property type="entry name" value="APOLIPOPROTEIN D"/>
    <property type="match status" value="1"/>
</dbReference>
<evidence type="ECO:0000256" key="2">
    <source>
        <dbReference type="PIRNR" id="PIRNR036893"/>
    </source>
</evidence>
<proteinExistence type="inferred from homology"/>
<comment type="similarity">
    <text evidence="1 2">Belongs to the calycin superfamily. Lipocalin family.</text>
</comment>
<dbReference type="GeneID" id="93879569"/>
<keyword evidence="2" id="KW-0449">Lipoprotein</keyword>
<dbReference type="RefSeq" id="WP_010342824.1">
    <property type="nucleotide sequence ID" value="NZ_CP132343.1"/>
</dbReference>
<dbReference type="AlphaFoldDB" id="A0A2P5Z9T2"/>
<name>A0A2P5Z9T2_9XANT</name>
<dbReference type="Gene3D" id="2.40.128.20">
    <property type="match status" value="1"/>
</dbReference>
<dbReference type="GO" id="GO:0009279">
    <property type="term" value="C:cell outer membrane"/>
    <property type="evidence" value="ECO:0007669"/>
    <property type="project" value="UniProtKB-SubCell"/>
</dbReference>
<dbReference type="InterPro" id="IPR022272">
    <property type="entry name" value="Lipocalin_CS"/>
</dbReference>
<dbReference type="Pfam" id="PF08212">
    <property type="entry name" value="Lipocalin_2"/>
    <property type="match status" value="1"/>
</dbReference>
<dbReference type="InterPro" id="IPR047202">
    <property type="entry name" value="Lipocalin_Blc-like_dom"/>
</dbReference>
<comment type="function">
    <text evidence="2">Involved in the storage or transport of lipids necessary for membrane maintenance under stressful conditions. Displays a binding preference for lysophospholipids.</text>
</comment>
<dbReference type="CDD" id="cd19438">
    <property type="entry name" value="lipocalin_Blc-like"/>
    <property type="match status" value="1"/>
</dbReference>
<dbReference type="PIRSF" id="PIRSF036893">
    <property type="entry name" value="Lipocalin_ApoD"/>
    <property type="match status" value="1"/>
</dbReference>
<evidence type="ECO:0000313" key="5">
    <source>
        <dbReference type="Proteomes" id="UP000247346"/>
    </source>
</evidence>
<comment type="subunit">
    <text evidence="2">Homodimer.</text>
</comment>
<dbReference type="OrthoDB" id="9793905at2"/>
<protein>
    <recommendedName>
        <fullName evidence="2">Outer membrane lipoprotein Blc</fullName>
    </recommendedName>
</protein>
<keyword evidence="2" id="KW-0998">Cell outer membrane</keyword>
<keyword evidence="2" id="KW-0472">Membrane</keyword>
<gene>
    <name evidence="4" type="ORF">XsacCFBP4641_01895</name>
</gene>
<dbReference type="InterPro" id="IPR000566">
    <property type="entry name" value="Lipocln_cytosolic_FA-bd_dom"/>
</dbReference>
<dbReference type="SUPFAM" id="SSF50814">
    <property type="entry name" value="Lipocalins"/>
    <property type="match status" value="1"/>
</dbReference>
<dbReference type="PANTHER" id="PTHR10612:SF34">
    <property type="entry name" value="APOLIPOPROTEIN D"/>
    <property type="match status" value="1"/>
</dbReference>
<dbReference type="PRINTS" id="PR01171">
    <property type="entry name" value="BCTLIPOCALIN"/>
</dbReference>
<dbReference type="EMBL" id="MDEK01000001">
    <property type="protein sequence ID" value="PPU85367.1"/>
    <property type="molecule type" value="Genomic_DNA"/>
</dbReference>
<comment type="subcellular location">
    <subcellularLocation>
        <location evidence="2">Cell outer membrane</location>
    </subcellularLocation>
</comment>
<dbReference type="Proteomes" id="UP000247346">
    <property type="component" value="Unassembled WGS sequence"/>
</dbReference>
<dbReference type="InterPro" id="IPR022271">
    <property type="entry name" value="Lipocalin_ApoD"/>
</dbReference>
<dbReference type="InterPro" id="IPR012674">
    <property type="entry name" value="Calycin"/>
</dbReference>
<sequence>MRLLPIALLLLACLLCLAPPLRAAQPVSSVAAFDLGRYAGQWHEIAHLPVSFQKKCVGDVTAAYVLRDDGQIGVRNACRTADGTTLAAEGVARRVEGHPGRLQVRFAPDWLSWLPMVWADYWVIALDPDYQWALIGEPGRKYLWVLSRSPRMQRSVFEAIKAKAVAMGYDLDPLLVVAPLE</sequence>
<keyword evidence="2" id="KW-0446">Lipid-binding</keyword>
<evidence type="ECO:0000259" key="3">
    <source>
        <dbReference type="Pfam" id="PF08212"/>
    </source>
</evidence>
<reference evidence="4 5" key="1">
    <citation type="submission" date="2016-08" db="EMBL/GenBank/DDBJ databases">
        <authorList>
            <person name="Seilhamer J.J."/>
        </authorList>
    </citation>
    <scope>NUCLEOTIDE SEQUENCE [LARGE SCALE GENOMIC DNA]</scope>
    <source>
        <strain evidence="4 5">CFBP4641</strain>
    </source>
</reference>
<organism evidence="4 5">
    <name type="scientific">Xanthomonas sacchari</name>
    <dbReference type="NCBI Taxonomy" id="56458"/>
    <lineage>
        <taxon>Bacteria</taxon>
        <taxon>Pseudomonadati</taxon>
        <taxon>Pseudomonadota</taxon>
        <taxon>Gammaproteobacteria</taxon>
        <taxon>Lysobacterales</taxon>
        <taxon>Lysobacteraceae</taxon>
        <taxon>Xanthomonas</taxon>
    </lineage>
</organism>
<keyword evidence="2" id="KW-0732">Signal</keyword>
<accession>A0A2P5Z9T2</accession>
<feature type="domain" description="Lipocalin/cytosolic fatty-acid binding" evidence="3">
    <location>
        <begin position="33"/>
        <end position="177"/>
    </location>
</feature>
<feature type="chain" id="PRO_5015024150" description="Outer membrane lipoprotein Blc" evidence="2">
    <location>
        <begin position="24"/>
        <end position="181"/>
    </location>
</feature>
<comment type="caution">
    <text evidence="4">The sequence shown here is derived from an EMBL/GenBank/DDBJ whole genome shotgun (WGS) entry which is preliminary data.</text>
</comment>
<dbReference type="GO" id="GO:0008289">
    <property type="term" value="F:lipid binding"/>
    <property type="evidence" value="ECO:0007669"/>
    <property type="project" value="UniProtKB-UniRule"/>
</dbReference>